<gene>
    <name evidence="6" type="ORF">MERR_LOCUS11305</name>
</gene>
<evidence type="ECO:0000259" key="5">
    <source>
        <dbReference type="PROSITE" id="PS50089"/>
    </source>
</evidence>
<dbReference type="SMART" id="SM00184">
    <property type="entry name" value="RING"/>
    <property type="match status" value="1"/>
</dbReference>
<dbReference type="PANTHER" id="PTHR45969:SF69">
    <property type="entry name" value="FINGER DOMAIN PROTEIN, PUTATIVE (AFU_ORTHOLOGUE AFUA_3G12190)-RELATED"/>
    <property type="match status" value="1"/>
</dbReference>
<evidence type="ECO:0000313" key="7">
    <source>
        <dbReference type="Proteomes" id="UP000467841"/>
    </source>
</evidence>
<dbReference type="AlphaFoldDB" id="A0A6D2I394"/>
<dbReference type="EMBL" id="CACVBM020000865">
    <property type="protein sequence ID" value="CAA7024070.1"/>
    <property type="molecule type" value="Genomic_DNA"/>
</dbReference>
<reference evidence="6" key="1">
    <citation type="submission" date="2020-01" db="EMBL/GenBank/DDBJ databases">
        <authorList>
            <person name="Mishra B."/>
        </authorList>
    </citation>
    <scope>NUCLEOTIDE SEQUENCE [LARGE SCALE GENOMIC DNA]</scope>
</reference>
<evidence type="ECO:0000256" key="3">
    <source>
        <dbReference type="ARBA" id="ARBA00022833"/>
    </source>
</evidence>
<feature type="domain" description="RING-type" evidence="5">
    <location>
        <begin position="155"/>
        <end position="196"/>
    </location>
</feature>
<dbReference type="GO" id="GO:0016567">
    <property type="term" value="P:protein ubiquitination"/>
    <property type="evidence" value="ECO:0007669"/>
    <property type="project" value="TreeGrafter"/>
</dbReference>
<dbReference type="Proteomes" id="UP000467841">
    <property type="component" value="Unassembled WGS sequence"/>
</dbReference>
<organism evidence="6 7">
    <name type="scientific">Microthlaspi erraticum</name>
    <dbReference type="NCBI Taxonomy" id="1685480"/>
    <lineage>
        <taxon>Eukaryota</taxon>
        <taxon>Viridiplantae</taxon>
        <taxon>Streptophyta</taxon>
        <taxon>Embryophyta</taxon>
        <taxon>Tracheophyta</taxon>
        <taxon>Spermatophyta</taxon>
        <taxon>Magnoliopsida</taxon>
        <taxon>eudicotyledons</taxon>
        <taxon>Gunneridae</taxon>
        <taxon>Pentapetalae</taxon>
        <taxon>rosids</taxon>
        <taxon>malvids</taxon>
        <taxon>Brassicales</taxon>
        <taxon>Brassicaceae</taxon>
        <taxon>Coluteocarpeae</taxon>
        <taxon>Microthlaspi</taxon>
    </lineage>
</organism>
<name>A0A6D2I394_9BRAS</name>
<dbReference type="PANTHER" id="PTHR45969">
    <property type="entry name" value="RING ZINC FINGER PROTEIN-RELATED"/>
    <property type="match status" value="1"/>
</dbReference>
<dbReference type="InterPro" id="IPR001841">
    <property type="entry name" value="Znf_RING"/>
</dbReference>
<protein>
    <recommendedName>
        <fullName evidence="5">RING-type domain-containing protein</fullName>
    </recommendedName>
</protein>
<dbReference type="Gene3D" id="3.30.40.10">
    <property type="entry name" value="Zinc/RING finger domain, C3HC4 (zinc finger)"/>
    <property type="match status" value="1"/>
</dbReference>
<proteinExistence type="predicted"/>
<keyword evidence="3" id="KW-0862">Zinc</keyword>
<evidence type="ECO:0000313" key="6">
    <source>
        <dbReference type="EMBL" id="CAA7024070.1"/>
    </source>
</evidence>
<keyword evidence="7" id="KW-1185">Reference proteome</keyword>
<dbReference type="OrthoDB" id="9984778at2759"/>
<dbReference type="GO" id="GO:0008270">
    <property type="term" value="F:zinc ion binding"/>
    <property type="evidence" value="ECO:0007669"/>
    <property type="project" value="UniProtKB-KW"/>
</dbReference>
<comment type="caution">
    <text evidence="6">The sequence shown here is derived from an EMBL/GenBank/DDBJ whole genome shotgun (WGS) entry which is preliminary data.</text>
</comment>
<keyword evidence="2 4" id="KW-0863">Zinc-finger</keyword>
<evidence type="ECO:0000256" key="2">
    <source>
        <dbReference type="ARBA" id="ARBA00022771"/>
    </source>
</evidence>
<dbReference type="GO" id="GO:0061630">
    <property type="term" value="F:ubiquitin protein ligase activity"/>
    <property type="evidence" value="ECO:0007669"/>
    <property type="project" value="TreeGrafter"/>
</dbReference>
<dbReference type="SUPFAM" id="SSF57850">
    <property type="entry name" value="RING/U-box"/>
    <property type="match status" value="1"/>
</dbReference>
<dbReference type="Pfam" id="PF13639">
    <property type="entry name" value="zf-RING_2"/>
    <property type="match status" value="1"/>
</dbReference>
<dbReference type="PROSITE" id="PS50089">
    <property type="entry name" value="ZF_RING_2"/>
    <property type="match status" value="1"/>
</dbReference>
<dbReference type="InterPro" id="IPR013083">
    <property type="entry name" value="Znf_RING/FYVE/PHD"/>
</dbReference>
<keyword evidence="1" id="KW-0479">Metal-binding</keyword>
<sequence length="213" mass="23553">MEETIVKSNLTTTADPIFFSATHAGLTISVKLRIFRQTVHLPSSGRKYLTIREHRLVSPPQRVGGDFFITPGGVLPDQDIELELRNSGMDLESWVGERVVGVISPQVAECLKINRALQNYMIEGDVDVIFETSVSDSQGLITSVLADDETNTEVCSICFGELSGGNSCVEIQCSHRFHKDCLWGWLRNKTSCPNCRRCLCGETECQCLQPAGI</sequence>
<evidence type="ECO:0000256" key="1">
    <source>
        <dbReference type="ARBA" id="ARBA00022723"/>
    </source>
</evidence>
<accession>A0A6D2I394</accession>
<evidence type="ECO:0000256" key="4">
    <source>
        <dbReference type="PROSITE-ProRule" id="PRU00175"/>
    </source>
</evidence>